<comment type="caution">
    <text evidence="1">The sequence shown here is derived from an EMBL/GenBank/DDBJ whole genome shotgun (WGS) entry which is preliminary data.</text>
</comment>
<protein>
    <submittedName>
        <fullName evidence="1">Uncharacterized protein</fullName>
    </submittedName>
</protein>
<proteinExistence type="predicted"/>
<gene>
    <name evidence="1" type="ORF">Vadar_015852</name>
</gene>
<reference evidence="1 2" key="1">
    <citation type="journal article" date="2021" name="Hortic Res">
        <title>High-quality reference genome and annotation aids understanding of berry development for evergreen blueberry (Vaccinium darrowii).</title>
        <authorList>
            <person name="Yu J."/>
            <person name="Hulse-Kemp A.M."/>
            <person name="Babiker E."/>
            <person name="Staton M."/>
        </authorList>
    </citation>
    <scope>NUCLEOTIDE SEQUENCE [LARGE SCALE GENOMIC DNA]</scope>
    <source>
        <strain evidence="2">cv. NJ 8807/NJ 8810</strain>
        <tissue evidence="1">Young leaf</tissue>
    </source>
</reference>
<evidence type="ECO:0000313" key="2">
    <source>
        <dbReference type="Proteomes" id="UP000828048"/>
    </source>
</evidence>
<accession>A0ACB7YVL5</accession>
<dbReference type="Proteomes" id="UP000828048">
    <property type="component" value="Chromosome 3"/>
</dbReference>
<sequence>MAQGNLDLPDDLLSSKPSDRSWTAKVEVSAGNDDEKVAIALLDDSKVSSDQAALESSIPLSPQWLYTKPSEAKMEMRAPSSLSLGNPADPNQKEGWRPDAPEDKRDWRKVAAETDNGRRWREEERETGLLGRRDRRKADRRVDNTSAVRENAENRTLSSDKWHDVNNRTSAHDTRRDSKWSSRWGPDDKDKESRAEKRTDVEKEDVHGDNQSFPGSNSRSVPERDSDSRDKWRPRHRTEGNSTGPGSHRAAPGFGLERGKAEVSNAGFTLGRGRSSGAVVRPPSAGSPGAAPFGRTGSVLGRPSSFGDTFCYPRGKLLDIYRRQKLDPLFAVMPDLLDEVSPITQVTVVEPLAFVTPDIEEEALLSDICKGKLTSSGVSYNSFRKGRSSDNVTDFGDLEPSNGRQDILPLIMSDEVVDSYGVAAGNVNARQADVFSALTSEGLKMNLIDGGDINLEGEGKTPTSTVMRTPTSTVVRNVDEFSNVQEIGGDPLKASHHRLSDPAVTKDSSFPDIASAVAFDMNFKHPDDSNSLFVSKSSEQSWGGNLLQFQGTQDEYLLGGGITPEEMSLCYCDPQGEIQGPFLGVDIISWFEQGFFGTDLPVRLADAPEGTPFLELGEVMPHLKVRDENACSTDMSSRVELPGALEEKSRPSLLASATGPEITHTYGLNDQRWKLSGFDSLQMQHESPFQVPFSEGQSYDEEIVFPGRPGSGGNSIGKTSMSLNDSSANPRGNLPLPTGFTDQNNNKLHPFGLLWSELEGTHARHNHSSNIPSGGGVQDQLVNSLAGRVGSFGALAESTHAAETWSDGYGRNAVPGPHLYQDVMNGRQFQHLDQDFNQFDASEKLLSQQLQQQLRQRNLLSSHPHLNESLLEKVPNRNSIHHQQLASQTGPDLEHLLTLQLQQQQRQHQLQQHHQLQQQQQQQQQQLHQQQILLQEQQQSQARQLLIEQLMQSQMHDSGRGQSRVDALRTNALDQALLQQQILHELHQRSHHPSRHVDPSLEHIIQNAKFGQIPHQGHQSDLLELVSRSKHGQMRSLEHQIIQQEQLHARQQLPVGLRQRMVEMEGERHNGSFWPVDETNQFLRIHQQQRRPSPEEQRSHLERNLSMQDRFQRGLYDPGLSAFERSMSLSVGGPGMSLDVVNAMARGQGLDIQEPSAQMHSGFSSGMYSNQPLVANQFHDPHSDITGGHWSEDSGQPPNDWMESRMRQLHLNAELQNRESEVKLASEDPSLWMSAGTNDDSSKRLLMELLHKKSVHQSNDSLDSSNTVSYDRRAPSGRHSGTSSSNQSFSLLPDPEADINPCYTVGSYGSNSGGPLQVRLANEEPYALERSERLPHRSNSGVLIEGDRFLPGISGTSQANYPNSNMIAELPVERDFLSVEMRRQGFKSDVGMIRGPASELKGGMSERTGLAAIDHGQMSINVISGHNSLDIAGGNAALYNDKIGLHDSLTQEVAKDRVPVITSKGVDKFLLKRPPVSLNASSQEGLPDLASDLLLRGKNPPTSVPSEGGRLETGVNLANQSSDMLPSGKKDAHFRRVSSGSDADVSEPSFIDMLKSNSKKPSQLEGSTVGASELLDGSQAGRSGKKKGKKGRQIDPALLGFKVTSNRIMMGEIQRLDD</sequence>
<name>A0ACB7YVL5_9ERIC</name>
<dbReference type="EMBL" id="CM037153">
    <property type="protein sequence ID" value="KAH7857721.1"/>
    <property type="molecule type" value="Genomic_DNA"/>
</dbReference>
<organism evidence="1 2">
    <name type="scientific">Vaccinium darrowii</name>
    <dbReference type="NCBI Taxonomy" id="229202"/>
    <lineage>
        <taxon>Eukaryota</taxon>
        <taxon>Viridiplantae</taxon>
        <taxon>Streptophyta</taxon>
        <taxon>Embryophyta</taxon>
        <taxon>Tracheophyta</taxon>
        <taxon>Spermatophyta</taxon>
        <taxon>Magnoliopsida</taxon>
        <taxon>eudicotyledons</taxon>
        <taxon>Gunneridae</taxon>
        <taxon>Pentapetalae</taxon>
        <taxon>asterids</taxon>
        <taxon>Ericales</taxon>
        <taxon>Ericaceae</taxon>
        <taxon>Vaccinioideae</taxon>
        <taxon>Vaccinieae</taxon>
        <taxon>Vaccinium</taxon>
    </lineage>
</organism>
<keyword evidence="2" id="KW-1185">Reference proteome</keyword>
<evidence type="ECO:0000313" key="1">
    <source>
        <dbReference type="EMBL" id="KAH7857721.1"/>
    </source>
</evidence>